<dbReference type="Proteomes" id="UP000531172">
    <property type="component" value="Unassembled WGS sequence"/>
</dbReference>
<dbReference type="InterPro" id="IPR035986">
    <property type="entry name" value="PKD_dom_sf"/>
</dbReference>
<evidence type="ECO:0000259" key="6">
    <source>
        <dbReference type="Pfam" id="PF18981"/>
    </source>
</evidence>
<keyword evidence="4" id="KW-0812">Transmembrane</keyword>
<dbReference type="SUPFAM" id="SSF52047">
    <property type="entry name" value="RNI-like"/>
    <property type="match status" value="1"/>
</dbReference>
<keyword evidence="4" id="KW-1133">Transmembrane helix</keyword>
<feature type="domain" description="Internalin K" evidence="7">
    <location>
        <begin position="218"/>
        <end position="306"/>
    </location>
</feature>
<keyword evidence="2" id="KW-0677">Repeat</keyword>
<evidence type="ECO:0000256" key="3">
    <source>
        <dbReference type="SAM" id="MobiDB-lite"/>
    </source>
</evidence>
<accession>A0AAN2X6I5</accession>
<dbReference type="Pfam" id="PF22122">
    <property type="entry name" value="InlK_D2"/>
    <property type="match status" value="1"/>
</dbReference>
<reference evidence="8 9" key="1">
    <citation type="submission" date="2018-06" db="EMBL/GenBank/DDBJ databases">
        <authorList>
            <consortium name="PulseNet: The National Subtyping Network for Foodborne Disease Surveillance"/>
            <person name="Tarr C.L."/>
            <person name="Trees E."/>
            <person name="Katz L.S."/>
            <person name="Carleton-Romer H.A."/>
            <person name="Stroika S."/>
            <person name="Kucerova Z."/>
            <person name="Roache K.F."/>
            <person name="Sabol A.L."/>
            <person name="Besser J."/>
            <person name="Gerner-Smidt P."/>
        </authorList>
    </citation>
    <scope>NUCLEOTIDE SEQUENCE [LARGE SCALE GENOMIC DNA]</scope>
    <source>
        <strain evidence="8 9">PNUSAL003001</strain>
    </source>
</reference>
<evidence type="ECO:0000313" key="9">
    <source>
        <dbReference type="Proteomes" id="UP000531172"/>
    </source>
</evidence>
<evidence type="ECO:0000256" key="5">
    <source>
        <dbReference type="SAM" id="SignalP"/>
    </source>
</evidence>
<dbReference type="PANTHER" id="PTHR46652:SF3">
    <property type="entry name" value="LEUCINE-RICH REPEAT-CONTAINING PROTEIN 9"/>
    <property type="match status" value="1"/>
</dbReference>
<dbReference type="Pfam" id="PF18981">
    <property type="entry name" value="InlK_D3"/>
    <property type="match status" value="2"/>
</dbReference>
<evidence type="ECO:0000259" key="7">
    <source>
        <dbReference type="Pfam" id="PF22122"/>
    </source>
</evidence>
<dbReference type="InterPro" id="IPR050836">
    <property type="entry name" value="SDS22/Internalin_LRR"/>
</dbReference>
<feature type="signal peptide" evidence="5">
    <location>
        <begin position="1"/>
        <end position="30"/>
    </location>
</feature>
<dbReference type="CDD" id="cd00146">
    <property type="entry name" value="PKD"/>
    <property type="match status" value="1"/>
</dbReference>
<feature type="chain" id="PRO_5043043038" evidence="5">
    <location>
        <begin position="31"/>
        <end position="583"/>
    </location>
</feature>
<dbReference type="EMBL" id="AABBWO010000001">
    <property type="protein sequence ID" value="EAG4183129.1"/>
    <property type="molecule type" value="Genomic_DNA"/>
</dbReference>
<evidence type="ECO:0000256" key="4">
    <source>
        <dbReference type="SAM" id="Phobius"/>
    </source>
</evidence>
<feature type="region of interest" description="Disordered" evidence="3">
    <location>
        <begin position="483"/>
        <end position="542"/>
    </location>
</feature>
<keyword evidence="4" id="KW-0472">Membrane</keyword>
<dbReference type="InterPro" id="IPR032675">
    <property type="entry name" value="LRR_dom_sf"/>
</dbReference>
<feature type="compositionally biased region" description="Pro residues" evidence="3">
    <location>
        <begin position="488"/>
        <end position="503"/>
    </location>
</feature>
<keyword evidence="1" id="KW-0433">Leucine-rich repeat</keyword>
<evidence type="ECO:0000313" key="8">
    <source>
        <dbReference type="EMBL" id="EAG4183129.1"/>
    </source>
</evidence>
<dbReference type="Gene3D" id="2.60.40.3890">
    <property type="match status" value="1"/>
</dbReference>
<gene>
    <name evidence="8" type="ORF">CAC64_02135</name>
</gene>
<dbReference type="Gene3D" id="2.60.40.10">
    <property type="entry name" value="Immunoglobulins"/>
    <property type="match status" value="2"/>
</dbReference>
<organism evidence="8 9">
    <name type="scientific">Listeria monocytogenes</name>
    <dbReference type="NCBI Taxonomy" id="1639"/>
    <lineage>
        <taxon>Bacteria</taxon>
        <taxon>Bacillati</taxon>
        <taxon>Bacillota</taxon>
        <taxon>Bacilli</taxon>
        <taxon>Bacillales</taxon>
        <taxon>Listeriaceae</taxon>
        <taxon>Listeria</taxon>
    </lineage>
</organism>
<evidence type="ECO:0000256" key="2">
    <source>
        <dbReference type="ARBA" id="ARBA00022737"/>
    </source>
</evidence>
<dbReference type="PANTHER" id="PTHR46652">
    <property type="entry name" value="LEUCINE-RICH REPEAT AND IQ DOMAIN-CONTAINING PROTEIN 1-RELATED"/>
    <property type="match status" value="1"/>
</dbReference>
<dbReference type="NCBIfam" id="TIGR01167">
    <property type="entry name" value="LPXTG_anchor"/>
    <property type="match status" value="1"/>
</dbReference>
<name>A0AAN2X6I5_LISMN</name>
<sequence length="583" mass="62896">MSIKSKMMKIGICSVMVLVPLSQVSFSGFAAEEASEEASEEVNQGIVNIPDANLKANLNQIIGQASTADITETQMKGFTTLSLDNSVTDLTGIEYATNLTSLAISGSNITNATFPADMSMLTKLEMLEISNSSIDNNVYSRLNTIPGLTSLSLTNNSGITSLKGLIGPELTSLNVNGCQIDDFRGVETFPKLTSFHGVQSFDYTMDNTKETTIKSSELKFDLAKQTLFIPSTIFSTSYLTNFDGSKIGIDYSSPNAFVLEMGDSYNFTNDKVVLSSEGITLTGFTQTDYDNLNWMYFRTLFKPTTDIKPANLANGTYDIRNSLNVEMFNIDHSVNITAEENKSYIAGENITPEQFLTDIKAEANGATITSDFAEKVNMSQPGTYTVTLNAENTAGLKGEPIQVTVTVIEKTVITAQPEVTYELNEAKTEAEFLEAIQAVTNDGTAITSDFATAVDFSKAGTYTVTLNAENDNQKATPFPVKVTVNPKLPDPVVPVPNPTPDPTPDPEQEPGDEPVFSSDSSENPSEEIVDNEKVKEDKAETVSLQATTTNKVTLPKTGDNLPTSGVAVGFLVLGLGVMIARKK</sequence>
<dbReference type="Gene3D" id="3.80.10.10">
    <property type="entry name" value="Ribonuclease Inhibitor"/>
    <property type="match status" value="1"/>
</dbReference>
<dbReference type="AlphaFoldDB" id="A0AAN2X6I5"/>
<evidence type="ECO:0000256" key="1">
    <source>
        <dbReference type="ARBA" id="ARBA00022614"/>
    </source>
</evidence>
<feature type="compositionally biased region" description="Basic and acidic residues" evidence="3">
    <location>
        <begin position="530"/>
        <end position="540"/>
    </location>
</feature>
<keyword evidence="5" id="KW-0732">Signal</keyword>
<dbReference type="SUPFAM" id="SSF49299">
    <property type="entry name" value="PKD domain"/>
    <property type="match status" value="1"/>
</dbReference>
<comment type="caution">
    <text evidence="8">The sequence shown here is derived from an EMBL/GenBank/DDBJ whole genome shotgun (WGS) entry which is preliminary data.</text>
</comment>
<feature type="domain" description="Internalin I Ig-like" evidence="6">
    <location>
        <begin position="335"/>
        <end position="407"/>
    </location>
</feature>
<dbReference type="NCBIfam" id="NF033932">
    <property type="entry name" value="LapB_rpt_80"/>
    <property type="match status" value="2"/>
</dbReference>
<dbReference type="InterPro" id="IPR013783">
    <property type="entry name" value="Ig-like_fold"/>
</dbReference>
<proteinExistence type="predicted"/>
<protein>
    <submittedName>
        <fullName evidence="8">LPXTG cell wall anchor domain-containing protein</fullName>
    </submittedName>
</protein>
<dbReference type="InterPro" id="IPR054360">
    <property type="entry name" value="InlK_D2"/>
</dbReference>
<feature type="transmembrane region" description="Helical" evidence="4">
    <location>
        <begin position="561"/>
        <end position="580"/>
    </location>
</feature>
<feature type="domain" description="Internalin I Ig-like" evidence="6">
    <location>
        <begin position="412"/>
        <end position="484"/>
    </location>
</feature>
<dbReference type="InterPro" id="IPR044056">
    <property type="entry name" value="InlI_Ig-like"/>
</dbReference>